<dbReference type="InterPro" id="IPR050399">
    <property type="entry name" value="HPr"/>
</dbReference>
<feature type="domain" description="HPr" evidence="5">
    <location>
        <begin position="1"/>
        <end position="90"/>
    </location>
</feature>
<evidence type="ECO:0000259" key="5">
    <source>
        <dbReference type="PROSITE" id="PS51350"/>
    </source>
</evidence>
<dbReference type="PANTHER" id="PTHR33705:SF2">
    <property type="entry name" value="PHOSPHOCARRIER PROTEIN NPR"/>
    <property type="match status" value="1"/>
</dbReference>
<name>A0ABD5WKJ9_9EURY</name>
<keyword evidence="3" id="KW-0598">Phosphotransferase system</keyword>
<sequence>MERTVTVVPEAGLHARPAAAFVRTANEFDATVEIGRAGAAETVDARSMLSVTALGVEHGDEVRLVAEGDDAGAALDALEAVLSTPEEGEADADDGGTPPGDGDDESVSAGGEPS</sequence>
<evidence type="ECO:0000256" key="3">
    <source>
        <dbReference type="ARBA" id="ARBA00022683"/>
    </source>
</evidence>
<dbReference type="SUPFAM" id="SSF55594">
    <property type="entry name" value="HPr-like"/>
    <property type="match status" value="1"/>
</dbReference>
<reference evidence="6 7" key="1">
    <citation type="journal article" date="2019" name="Int. J. Syst. Evol. Microbiol.">
        <title>The Global Catalogue of Microorganisms (GCM) 10K type strain sequencing project: providing services to taxonomists for standard genome sequencing and annotation.</title>
        <authorList>
            <consortium name="The Broad Institute Genomics Platform"/>
            <consortium name="The Broad Institute Genome Sequencing Center for Infectious Disease"/>
            <person name="Wu L."/>
            <person name="Ma J."/>
        </authorList>
    </citation>
    <scope>NUCLEOTIDE SEQUENCE [LARGE SCALE GENOMIC DNA]</scope>
    <source>
        <strain evidence="6 7">DT31</strain>
    </source>
</reference>
<dbReference type="GeneID" id="81124588"/>
<dbReference type="InterPro" id="IPR000032">
    <property type="entry name" value="HPr-like"/>
</dbReference>
<proteinExistence type="predicted"/>
<keyword evidence="2" id="KW-0963">Cytoplasm</keyword>
<evidence type="ECO:0000313" key="6">
    <source>
        <dbReference type="EMBL" id="MFC7071048.1"/>
    </source>
</evidence>
<comment type="caution">
    <text evidence="6">The sequence shown here is derived from an EMBL/GenBank/DDBJ whole genome shotgun (WGS) entry which is preliminary data.</text>
</comment>
<gene>
    <name evidence="6" type="ORF">ACFQL9_15485</name>
</gene>
<evidence type="ECO:0000256" key="1">
    <source>
        <dbReference type="ARBA" id="ARBA00004496"/>
    </source>
</evidence>
<dbReference type="EMBL" id="JBHTAH010000017">
    <property type="protein sequence ID" value="MFC7071048.1"/>
    <property type="molecule type" value="Genomic_DNA"/>
</dbReference>
<evidence type="ECO:0000313" key="7">
    <source>
        <dbReference type="Proteomes" id="UP001596461"/>
    </source>
</evidence>
<comment type="subcellular location">
    <subcellularLocation>
        <location evidence="1">Cytoplasm</location>
    </subcellularLocation>
</comment>
<accession>A0ABD5WKJ9</accession>
<dbReference type="Proteomes" id="UP001596461">
    <property type="component" value="Unassembled WGS sequence"/>
</dbReference>
<protein>
    <submittedName>
        <fullName evidence="6">HPr family phosphocarrier protein</fullName>
    </submittedName>
</protein>
<dbReference type="GO" id="GO:0009401">
    <property type="term" value="P:phosphoenolpyruvate-dependent sugar phosphotransferase system"/>
    <property type="evidence" value="ECO:0007669"/>
    <property type="project" value="UniProtKB-KW"/>
</dbReference>
<dbReference type="InterPro" id="IPR035895">
    <property type="entry name" value="HPr-like_sf"/>
</dbReference>
<dbReference type="GO" id="GO:0005737">
    <property type="term" value="C:cytoplasm"/>
    <property type="evidence" value="ECO:0007669"/>
    <property type="project" value="UniProtKB-SubCell"/>
</dbReference>
<dbReference type="NCBIfam" id="TIGR01003">
    <property type="entry name" value="PTS_HPr_family"/>
    <property type="match status" value="1"/>
</dbReference>
<feature type="region of interest" description="Disordered" evidence="4">
    <location>
        <begin position="82"/>
        <end position="114"/>
    </location>
</feature>
<dbReference type="PANTHER" id="PTHR33705">
    <property type="entry name" value="PHOSPHOCARRIER PROTEIN HPR"/>
    <property type="match status" value="1"/>
</dbReference>
<dbReference type="PROSITE" id="PS00369">
    <property type="entry name" value="PTS_HPR_HIS"/>
    <property type="match status" value="1"/>
</dbReference>
<dbReference type="PROSITE" id="PS51350">
    <property type="entry name" value="PTS_HPR_DOM"/>
    <property type="match status" value="1"/>
</dbReference>
<dbReference type="RefSeq" id="WP_284032710.1">
    <property type="nucleotide sequence ID" value="NZ_CP126154.1"/>
</dbReference>
<evidence type="ECO:0000256" key="4">
    <source>
        <dbReference type="SAM" id="MobiDB-lite"/>
    </source>
</evidence>
<keyword evidence="7" id="KW-1185">Reference proteome</keyword>
<dbReference type="AlphaFoldDB" id="A0ABD5WKJ9"/>
<dbReference type="PRINTS" id="PR00107">
    <property type="entry name" value="PHOSPHOCPHPR"/>
</dbReference>
<dbReference type="Gene3D" id="3.30.1340.10">
    <property type="entry name" value="HPr-like"/>
    <property type="match status" value="1"/>
</dbReference>
<evidence type="ECO:0000256" key="2">
    <source>
        <dbReference type="ARBA" id="ARBA00022490"/>
    </source>
</evidence>
<organism evidence="6 7">
    <name type="scientific">Halobaculum lipolyticum</name>
    <dbReference type="NCBI Taxonomy" id="3032001"/>
    <lineage>
        <taxon>Archaea</taxon>
        <taxon>Methanobacteriati</taxon>
        <taxon>Methanobacteriota</taxon>
        <taxon>Stenosarchaea group</taxon>
        <taxon>Halobacteria</taxon>
        <taxon>Halobacteriales</taxon>
        <taxon>Haloferacaceae</taxon>
        <taxon>Halobaculum</taxon>
    </lineage>
</organism>
<dbReference type="Pfam" id="PF00381">
    <property type="entry name" value="PTS-HPr"/>
    <property type="match status" value="1"/>
</dbReference>
<dbReference type="CDD" id="cd00367">
    <property type="entry name" value="PTS-HPr_like"/>
    <property type="match status" value="1"/>
</dbReference>
<dbReference type="InterPro" id="IPR001020">
    <property type="entry name" value="PTS_HPr_His_P_site"/>
</dbReference>